<sequence length="75" mass="8246">MYVGRNLSKDVALKFGRKIMEGTTLEVILLENLESSRKPTSTSWLSSLSPVNAAISDSWLASTSSSHWATFTRAI</sequence>
<organism evidence="1 2">
    <name type="scientific">Heterorhabditis bacteriophora</name>
    <name type="common">Entomopathogenic nematode worm</name>
    <dbReference type="NCBI Taxonomy" id="37862"/>
    <lineage>
        <taxon>Eukaryota</taxon>
        <taxon>Metazoa</taxon>
        <taxon>Ecdysozoa</taxon>
        <taxon>Nematoda</taxon>
        <taxon>Chromadorea</taxon>
        <taxon>Rhabditida</taxon>
        <taxon>Rhabditina</taxon>
        <taxon>Rhabditomorpha</taxon>
        <taxon>Strongyloidea</taxon>
        <taxon>Heterorhabditidae</taxon>
        <taxon>Heterorhabditis</taxon>
    </lineage>
</organism>
<evidence type="ECO:0000313" key="1">
    <source>
        <dbReference type="Proteomes" id="UP000095283"/>
    </source>
</evidence>
<reference evidence="2" key="1">
    <citation type="submission" date="2016-11" db="UniProtKB">
        <authorList>
            <consortium name="WormBaseParasite"/>
        </authorList>
    </citation>
    <scope>IDENTIFICATION</scope>
</reference>
<dbReference type="Proteomes" id="UP000095283">
    <property type="component" value="Unplaced"/>
</dbReference>
<proteinExistence type="predicted"/>
<accession>A0A1I7WI81</accession>
<evidence type="ECO:0000313" key="2">
    <source>
        <dbReference type="WBParaSite" id="Hba_04719"/>
    </source>
</evidence>
<dbReference type="WBParaSite" id="Hba_04719">
    <property type="protein sequence ID" value="Hba_04719"/>
    <property type="gene ID" value="Hba_04719"/>
</dbReference>
<protein>
    <submittedName>
        <fullName evidence="2">PDZ domain-containing protein</fullName>
    </submittedName>
</protein>
<keyword evidence="1" id="KW-1185">Reference proteome</keyword>
<name>A0A1I7WI81_HETBA</name>
<dbReference type="AlphaFoldDB" id="A0A1I7WI81"/>